<dbReference type="Gene3D" id="1.10.260.40">
    <property type="entry name" value="lambda repressor-like DNA-binding domains"/>
    <property type="match status" value="1"/>
</dbReference>
<dbReference type="InterPro" id="IPR056143">
    <property type="entry name" value="DUF7726"/>
</dbReference>
<dbReference type="AlphaFoldDB" id="A0AA40F5U9"/>
<name>A0AA40F5U9_9PEZI</name>
<comment type="caution">
    <text evidence="3">The sequence shown here is derived from an EMBL/GenBank/DDBJ whole genome shotgun (WGS) entry which is preliminary data.</text>
</comment>
<gene>
    <name evidence="3" type="ORF">B0T18DRAFT_426345</name>
</gene>
<dbReference type="InterPro" id="IPR010982">
    <property type="entry name" value="Lambda_DNA-bd_dom_sf"/>
</dbReference>
<keyword evidence="4" id="KW-1185">Reference proteome</keyword>
<dbReference type="GO" id="GO:0003677">
    <property type="term" value="F:DNA binding"/>
    <property type="evidence" value="ECO:0007669"/>
    <property type="project" value="InterPro"/>
</dbReference>
<reference evidence="3" key="1">
    <citation type="submission" date="2023-06" db="EMBL/GenBank/DDBJ databases">
        <title>Genome-scale phylogeny and comparative genomics of the fungal order Sordariales.</title>
        <authorList>
            <consortium name="Lawrence Berkeley National Laboratory"/>
            <person name="Hensen N."/>
            <person name="Bonometti L."/>
            <person name="Westerberg I."/>
            <person name="Brannstrom I.O."/>
            <person name="Guillou S."/>
            <person name="Cros-Aarteil S."/>
            <person name="Calhoun S."/>
            <person name="Haridas S."/>
            <person name="Kuo A."/>
            <person name="Mondo S."/>
            <person name="Pangilinan J."/>
            <person name="Riley R."/>
            <person name="LaButti K."/>
            <person name="Andreopoulos B."/>
            <person name="Lipzen A."/>
            <person name="Chen C."/>
            <person name="Yanf M."/>
            <person name="Daum C."/>
            <person name="Ng V."/>
            <person name="Clum A."/>
            <person name="Steindorff A."/>
            <person name="Ohm R."/>
            <person name="Martin F."/>
            <person name="Silar P."/>
            <person name="Natvig D."/>
            <person name="Lalanne C."/>
            <person name="Gautier V."/>
            <person name="Ament-velasquez S.L."/>
            <person name="Kruys A."/>
            <person name="Hutchinson M.I."/>
            <person name="Powell A.J."/>
            <person name="Barry K."/>
            <person name="Miller A.N."/>
            <person name="Grigoriev I.V."/>
            <person name="Debuchy R."/>
            <person name="Gladieux P."/>
            <person name="Thoren M.H."/>
            <person name="Johannesson H."/>
        </authorList>
    </citation>
    <scope>NUCLEOTIDE SEQUENCE</scope>
    <source>
        <strain evidence="3">SMH3187-1</strain>
    </source>
</reference>
<proteinExistence type="predicted"/>
<dbReference type="PANTHER" id="PTHR42339:SF1">
    <property type="entry name" value="HISTONE H1"/>
    <property type="match status" value="1"/>
</dbReference>
<evidence type="ECO:0000259" key="2">
    <source>
        <dbReference type="Pfam" id="PF24852"/>
    </source>
</evidence>
<evidence type="ECO:0000313" key="3">
    <source>
        <dbReference type="EMBL" id="KAK0751750.1"/>
    </source>
</evidence>
<dbReference type="Pfam" id="PF24852">
    <property type="entry name" value="DUF7726"/>
    <property type="match status" value="2"/>
</dbReference>
<protein>
    <recommendedName>
        <fullName evidence="2">DUF7726 domain-containing protein</fullName>
    </recommendedName>
</protein>
<evidence type="ECO:0000256" key="1">
    <source>
        <dbReference type="SAM" id="MobiDB-lite"/>
    </source>
</evidence>
<dbReference type="Proteomes" id="UP001172155">
    <property type="component" value="Unassembled WGS sequence"/>
</dbReference>
<dbReference type="PANTHER" id="PTHR42339">
    <property type="entry name" value="HISTONE H1"/>
    <property type="match status" value="1"/>
</dbReference>
<sequence>MSSKPPISGQLSGKENAPARPKTLHDSMLAVQAHLEAHKKAENEKKAASRKRKAPGPPVDEASVDLDVFNVEDVPMTENCDQVRRKINRMLDAGGMTKTAFATAIGVSMKSLANFLAMHGAFKGANSASAMAGLKLPVKKAAKMAKMDDAATPTSISTASTPNALAGAKKTQISGAGVDISAIHPDGEENDSVPIFDSCDEVRRKINAHLKKPGVTQAQFCRDILARTRPANIQSTQLARFRGMKGALTGAGSSVFYGAYVLFEKIRLAEGKPNTQHRLDMEAFWSGRGVVSRERQGRVLTEWRVMNHLPGTDDSSHLRQELAVMEPFTPAHTLAAEPLTEPPVGFLDIKLANLEDLEDKIWPNQHAHCYDFDADPPPSACDECGIPAYRAPRPLWIGAGAGGCPFVTVGDHVRELGAWLESEPAGRDVRAYLTALDSPSVSAWTAIPSQNPRYAGLKDVRFTVFSGFEAYEKAKWMDWAEELRTTVDERKQWAERS</sequence>
<feature type="domain" description="DUF7726" evidence="2">
    <location>
        <begin position="194"/>
        <end position="272"/>
    </location>
</feature>
<accession>A0AA40F5U9</accession>
<feature type="compositionally biased region" description="Polar residues" evidence="1">
    <location>
        <begin position="1"/>
        <end position="13"/>
    </location>
</feature>
<feature type="compositionally biased region" description="Basic and acidic residues" evidence="1">
    <location>
        <begin position="35"/>
        <end position="47"/>
    </location>
</feature>
<feature type="region of interest" description="Disordered" evidence="1">
    <location>
        <begin position="1"/>
        <end position="62"/>
    </location>
</feature>
<dbReference type="EMBL" id="JAUKUD010000002">
    <property type="protein sequence ID" value="KAK0751750.1"/>
    <property type="molecule type" value="Genomic_DNA"/>
</dbReference>
<organism evidence="3 4">
    <name type="scientific">Schizothecium vesticola</name>
    <dbReference type="NCBI Taxonomy" id="314040"/>
    <lineage>
        <taxon>Eukaryota</taxon>
        <taxon>Fungi</taxon>
        <taxon>Dikarya</taxon>
        <taxon>Ascomycota</taxon>
        <taxon>Pezizomycotina</taxon>
        <taxon>Sordariomycetes</taxon>
        <taxon>Sordariomycetidae</taxon>
        <taxon>Sordariales</taxon>
        <taxon>Schizotheciaceae</taxon>
        <taxon>Schizothecium</taxon>
    </lineage>
</organism>
<feature type="domain" description="DUF7726" evidence="2">
    <location>
        <begin position="75"/>
        <end position="128"/>
    </location>
</feature>
<evidence type="ECO:0000313" key="4">
    <source>
        <dbReference type="Proteomes" id="UP001172155"/>
    </source>
</evidence>